<dbReference type="SUPFAM" id="SSF56925">
    <property type="entry name" value="OMPA-like"/>
    <property type="match status" value="1"/>
</dbReference>
<proteinExistence type="predicted"/>
<dbReference type="RefSeq" id="WP_371731008.1">
    <property type="nucleotide sequence ID" value="NZ_JBGOOT010000019.1"/>
</dbReference>
<dbReference type="Pfam" id="PF11383">
    <property type="entry name" value="DUF3187"/>
    <property type="match status" value="1"/>
</dbReference>
<feature type="chain" id="PRO_5046397288" evidence="1">
    <location>
        <begin position="24"/>
        <end position="326"/>
    </location>
</feature>
<protein>
    <submittedName>
        <fullName evidence="2">DUF3187 family protein</fullName>
    </submittedName>
</protein>
<sequence>MIRTNIHSFIVLTFLLLTSSSFALEAHNYGPLNAYAQSPLQSNSLTPQLRSGYSLTENNVELYANFTAASIWAHTDEYSIDYYQNQVNVGGKWQLDERWQIDLGYRLNYAGDNHLDGLTKSFHQLFGIDQNGRDEASNHQFSISIPQYDIDIEDFQSDTLSSATTLYLQYQWLNEQNHGLSLGGAIYYNHVNSGTFKGSDFEQAVQINYSYRNLSHQLFSTVGLAIHDTERIFTQLTHKKVTLSLILGYQYQIAPNHELHLEYRWYEGAIDTPKSFSEASNEFVLGYRYTMPQSALEISLTENLFNMDNSTDIAFTIGYRYHLSLH</sequence>
<gene>
    <name evidence="2" type="ORF">ACED38_17565</name>
</gene>
<evidence type="ECO:0000313" key="2">
    <source>
        <dbReference type="EMBL" id="MEZ8196689.1"/>
    </source>
</evidence>
<organism evidence="2 3">
    <name type="scientific">Vibrio cortegadensis</name>
    <dbReference type="NCBI Taxonomy" id="1328770"/>
    <lineage>
        <taxon>Bacteria</taxon>
        <taxon>Pseudomonadati</taxon>
        <taxon>Pseudomonadota</taxon>
        <taxon>Gammaproteobacteria</taxon>
        <taxon>Vibrionales</taxon>
        <taxon>Vibrionaceae</taxon>
        <taxon>Vibrio</taxon>
    </lineage>
</organism>
<dbReference type="Gene3D" id="2.40.160.20">
    <property type="match status" value="1"/>
</dbReference>
<dbReference type="Proteomes" id="UP001569153">
    <property type="component" value="Unassembled WGS sequence"/>
</dbReference>
<evidence type="ECO:0000313" key="3">
    <source>
        <dbReference type="Proteomes" id="UP001569153"/>
    </source>
</evidence>
<dbReference type="InterPro" id="IPR021523">
    <property type="entry name" value="DUF3187"/>
</dbReference>
<name>A0ABV4MAY2_9VIBR</name>
<accession>A0ABV4MAY2</accession>
<dbReference type="EMBL" id="JBGOOT010000019">
    <property type="protein sequence ID" value="MEZ8196689.1"/>
    <property type="molecule type" value="Genomic_DNA"/>
</dbReference>
<keyword evidence="3" id="KW-1185">Reference proteome</keyword>
<comment type="caution">
    <text evidence="2">The sequence shown here is derived from an EMBL/GenBank/DDBJ whole genome shotgun (WGS) entry which is preliminary data.</text>
</comment>
<feature type="signal peptide" evidence="1">
    <location>
        <begin position="1"/>
        <end position="23"/>
    </location>
</feature>
<dbReference type="InterPro" id="IPR011250">
    <property type="entry name" value="OMP/PagP_B-barrel"/>
</dbReference>
<reference evidence="2 3" key="1">
    <citation type="submission" date="2024-06" db="EMBL/GenBank/DDBJ databases">
        <authorList>
            <person name="Steensen K."/>
            <person name="Seneca J."/>
            <person name="Bartlau N."/>
            <person name="Yu A.X."/>
            <person name="Polz M.F."/>
        </authorList>
    </citation>
    <scope>NUCLEOTIDE SEQUENCE [LARGE SCALE GENOMIC DNA]</scope>
    <source>
        <strain evidence="2 3">FF146</strain>
    </source>
</reference>
<evidence type="ECO:0000256" key="1">
    <source>
        <dbReference type="SAM" id="SignalP"/>
    </source>
</evidence>
<keyword evidence="1" id="KW-0732">Signal</keyword>